<evidence type="ECO:0008006" key="9">
    <source>
        <dbReference type="Google" id="ProtNLM"/>
    </source>
</evidence>
<evidence type="ECO:0000313" key="8">
    <source>
        <dbReference type="Proteomes" id="UP001208567"/>
    </source>
</evidence>
<evidence type="ECO:0000256" key="3">
    <source>
        <dbReference type="ARBA" id="ARBA00022692"/>
    </source>
</evidence>
<comment type="subcellular location">
    <subcellularLocation>
        <location evidence="1">Membrane</location>
        <topology evidence="1">Multi-pass membrane protein</topology>
    </subcellularLocation>
</comment>
<evidence type="ECO:0000313" key="7">
    <source>
        <dbReference type="EMBL" id="GLC30744.1"/>
    </source>
</evidence>
<feature type="transmembrane region" description="Helical" evidence="6">
    <location>
        <begin position="207"/>
        <end position="224"/>
    </location>
</feature>
<name>A0ABQ5N6L1_9CLOT</name>
<keyword evidence="8" id="KW-1185">Reference proteome</keyword>
<protein>
    <recommendedName>
        <fullName evidence="9">Iron permease</fullName>
    </recommendedName>
</protein>
<feature type="transmembrane region" description="Helical" evidence="6">
    <location>
        <begin position="6"/>
        <end position="25"/>
    </location>
</feature>
<dbReference type="Proteomes" id="UP001208567">
    <property type="component" value="Unassembled WGS sequence"/>
</dbReference>
<reference evidence="7 8" key="1">
    <citation type="journal article" date="2024" name="Int. J. Syst. Evol. Microbiol.">
        <title>Clostridium omnivorum sp. nov., isolated from anoxic soil under the treatment of reductive soil disinfestation.</title>
        <authorList>
            <person name="Ueki A."/>
            <person name="Tonouchi A."/>
            <person name="Kaku N."/>
            <person name="Honma S."/>
            <person name="Ueki K."/>
        </authorList>
    </citation>
    <scope>NUCLEOTIDE SEQUENCE [LARGE SCALE GENOMIC DNA]</scope>
    <source>
        <strain evidence="7 8">E14</strain>
    </source>
</reference>
<dbReference type="Pfam" id="PF03239">
    <property type="entry name" value="FTR1"/>
    <property type="match status" value="1"/>
</dbReference>
<evidence type="ECO:0000256" key="4">
    <source>
        <dbReference type="ARBA" id="ARBA00022989"/>
    </source>
</evidence>
<dbReference type="EMBL" id="BRXR01000001">
    <property type="protein sequence ID" value="GLC30744.1"/>
    <property type="molecule type" value="Genomic_DNA"/>
</dbReference>
<evidence type="ECO:0000256" key="2">
    <source>
        <dbReference type="ARBA" id="ARBA00008333"/>
    </source>
</evidence>
<evidence type="ECO:0000256" key="5">
    <source>
        <dbReference type="ARBA" id="ARBA00023136"/>
    </source>
</evidence>
<feature type="transmembrane region" description="Helical" evidence="6">
    <location>
        <begin position="169"/>
        <end position="187"/>
    </location>
</feature>
<dbReference type="PANTHER" id="PTHR31632">
    <property type="entry name" value="IRON TRANSPORTER FTH1"/>
    <property type="match status" value="1"/>
</dbReference>
<dbReference type="InterPro" id="IPR004923">
    <property type="entry name" value="FTR1/Fip1/EfeU"/>
</dbReference>
<accession>A0ABQ5N6L1</accession>
<feature type="transmembrane region" description="Helical" evidence="6">
    <location>
        <begin position="37"/>
        <end position="58"/>
    </location>
</feature>
<gene>
    <name evidence="7" type="ORF">bsdE14_21540</name>
</gene>
<feature type="transmembrane region" description="Helical" evidence="6">
    <location>
        <begin position="70"/>
        <end position="90"/>
    </location>
</feature>
<comment type="similarity">
    <text evidence="2">Belongs to the oxidase-dependent Fe transporter (OFeT) (TC 9.A.10.1) family.</text>
</comment>
<organism evidence="7 8">
    <name type="scientific">Clostridium omnivorum</name>
    <dbReference type="NCBI Taxonomy" id="1604902"/>
    <lineage>
        <taxon>Bacteria</taxon>
        <taxon>Bacillati</taxon>
        <taxon>Bacillota</taxon>
        <taxon>Clostridia</taxon>
        <taxon>Eubacteriales</taxon>
        <taxon>Clostridiaceae</taxon>
        <taxon>Clostridium</taxon>
    </lineage>
</organism>
<proteinExistence type="inferred from homology"/>
<dbReference type="RefSeq" id="WP_264850022.1">
    <property type="nucleotide sequence ID" value="NZ_BRXR01000001.1"/>
</dbReference>
<comment type="caution">
    <text evidence="7">The sequence shown here is derived from an EMBL/GenBank/DDBJ whole genome shotgun (WGS) entry which is preliminary data.</text>
</comment>
<keyword evidence="3 6" id="KW-0812">Transmembrane</keyword>
<sequence>MFNIGIITFREGLEMLVVIMALVAYAGNINRKDLLKFIYGGAISGLGVSILTGAVLLMQANRLTGYSKNLFNGSIMIFLAFFILYYMVWLRRQSKYEDLNIESKYNVKATGYGFFIFIFLTVFRECFEIIMFTLPTMTENIWTVIFGSIIGLTLAVVVVMLIYKAAIKISLKIVFDLLTLFLIYIGSEMFGEGILELFPSANSSLQIAGMLVFGLPTLFIFLRWKIKDYTNKK</sequence>
<feature type="transmembrane region" description="Helical" evidence="6">
    <location>
        <begin position="140"/>
        <end position="162"/>
    </location>
</feature>
<keyword evidence="4 6" id="KW-1133">Transmembrane helix</keyword>
<evidence type="ECO:0000256" key="6">
    <source>
        <dbReference type="SAM" id="Phobius"/>
    </source>
</evidence>
<dbReference type="PANTHER" id="PTHR31632:SF2">
    <property type="entry name" value="PLASMA MEMBRANE IRON PERMEASE"/>
    <property type="match status" value="1"/>
</dbReference>
<feature type="transmembrane region" description="Helical" evidence="6">
    <location>
        <begin position="111"/>
        <end position="134"/>
    </location>
</feature>
<keyword evidence="5 6" id="KW-0472">Membrane</keyword>
<evidence type="ECO:0000256" key="1">
    <source>
        <dbReference type="ARBA" id="ARBA00004141"/>
    </source>
</evidence>